<reference evidence="2" key="1">
    <citation type="submission" date="2021-03" db="EMBL/GenBank/DDBJ databases">
        <title>Draft genome sequence of rust myrtle Austropuccinia psidii MF-1, a brazilian biotype.</title>
        <authorList>
            <person name="Quecine M.C."/>
            <person name="Pachon D.M.R."/>
            <person name="Bonatelli M.L."/>
            <person name="Correr F.H."/>
            <person name="Franceschini L.M."/>
            <person name="Leite T.F."/>
            <person name="Margarido G.R.A."/>
            <person name="Almeida C.A."/>
            <person name="Ferrarezi J.A."/>
            <person name="Labate C.A."/>
        </authorList>
    </citation>
    <scope>NUCLEOTIDE SEQUENCE</scope>
    <source>
        <strain evidence="2">MF-1</strain>
    </source>
</reference>
<keyword evidence="3" id="KW-1185">Reference proteome</keyword>
<name>A0A9Q3GTI3_9BASI</name>
<gene>
    <name evidence="2" type="ORF">O181_019348</name>
</gene>
<dbReference type="AlphaFoldDB" id="A0A9Q3GTI3"/>
<proteinExistence type="predicted"/>
<sequence>MPSKNPKAICHCFSFGCCNHHYLDSQNELQPGLLVSTSTFQRHSLADSRLELQDPGVPNGVPLSLAPIKLLDFPANEELEDFMSLFILLLQIQAEPRNVEQPSMVPIMSENSNAQVDLLTFQLSNLNIVEEALKDWPNKLSAKTQRRGTLLTLEPSSAMGNFQNPSARAYNKRQASSDSSKVELGQDVETFDSSIYFNISLLSTSPLLVHVALVAAILFIFKHNSRQTVSWFLAAQRDALQLAYSTSASPSHSKALPYTQKALIKSIPLDIETIIQWLHLDPVLNFLICCPRCFAIYPEASSAPSHCSHRLNGPVSDQGTHLDHANNLDKTDTESGDNTDFPICNAPLFKTRIHPGKATAVRHFAHQSFSAWLGRFSSRSGVEEALDASLTKSRLQFDPCA</sequence>
<dbReference type="OrthoDB" id="2507701at2759"/>
<evidence type="ECO:0000313" key="2">
    <source>
        <dbReference type="EMBL" id="MBW0479633.1"/>
    </source>
</evidence>
<comment type="caution">
    <text evidence="2">The sequence shown here is derived from an EMBL/GenBank/DDBJ whole genome shotgun (WGS) entry which is preliminary data.</text>
</comment>
<keyword evidence="1" id="KW-1133">Transmembrane helix</keyword>
<keyword evidence="1" id="KW-0812">Transmembrane</keyword>
<dbReference type="Proteomes" id="UP000765509">
    <property type="component" value="Unassembled WGS sequence"/>
</dbReference>
<protein>
    <submittedName>
        <fullName evidence="2">Uncharacterized protein</fullName>
    </submittedName>
</protein>
<evidence type="ECO:0000313" key="3">
    <source>
        <dbReference type="Proteomes" id="UP000765509"/>
    </source>
</evidence>
<keyword evidence="1" id="KW-0472">Membrane</keyword>
<accession>A0A9Q3GTI3</accession>
<feature type="transmembrane region" description="Helical" evidence="1">
    <location>
        <begin position="195"/>
        <end position="221"/>
    </location>
</feature>
<dbReference type="EMBL" id="AVOT02005660">
    <property type="protein sequence ID" value="MBW0479633.1"/>
    <property type="molecule type" value="Genomic_DNA"/>
</dbReference>
<evidence type="ECO:0000256" key="1">
    <source>
        <dbReference type="SAM" id="Phobius"/>
    </source>
</evidence>
<organism evidence="2 3">
    <name type="scientific">Austropuccinia psidii MF-1</name>
    <dbReference type="NCBI Taxonomy" id="1389203"/>
    <lineage>
        <taxon>Eukaryota</taxon>
        <taxon>Fungi</taxon>
        <taxon>Dikarya</taxon>
        <taxon>Basidiomycota</taxon>
        <taxon>Pucciniomycotina</taxon>
        <taxon>Pucciniomycetes</taxon>
        <taxon>Pucciniales</taxon>
        <taxon>Sphaerophragmiaceae</taxon>
        <taxon>Austropuccinia</taxon>
    </lineage>
</organism>